<dbReference type="Gene3D" id="3.10.290.30">
    <property type="entry name" value="MM3350-like"/>
    <property type="match status" value="1"/>
</dbReference>
<protein>
    <submittedName>
        <fullName evidence="2">Plasmid pRiA4b ORF-3 family protein</fullName>
    </submittedName>
</protein>
<dbReference type="PANTHER" id="PTHR41878">
    <property type="entry name" value="LEXA REPRESSOR-RELATED"/>
    <property type="match status" value="1"/>
</dbReference>
<keyword evidence="3" id="KW-1185">Reference proteome</keyword>
<dbReference type="SUPFAM" id="SSF159941">
    <property type="entry name" value="MM3350-like"/>
    <property type="match status" value="1"/>
</dbReference>
<evidence type="ECO:0000313" key="3">
    <source>
        <dbReference type="Proteomes" id="UP001597438"/>
    </source>
</evidence>
<dbReference type="Proteomes" id="UP001597438">
    <property type="component" value="Unassembled WGS sequence"/>
</dbReference>
<dbReference type="Pfam" id="PF07929">
    <property type="entry name" value="PRiA4_ORF3"/>
    <property type="match status" value="1"/>
</dbReference>
<accession>A0ABW5X931</accession>
<organism evidence="2 3">
    <name type="scientific">Christiangramia antarctica</name>
    <dbReference type="NCBI Taxonomy" id="2058158"/>
    <lineage>
        <taxon>Bacteria</taxon>
        <taxon>Pseudomonadati</taxon>
        <taxon>Bacteroidota</taxon>
        <taxon>Flavobacteriia</taxon>
        <taxon>Flavobacteriales</taxon>
        <taxon>Flavobacteriaceae</taxon>
        <taxon>Christiangramia</taxon>
    </lineage>
</organism>
<evidence type="ECO:0000259" key="1">
    <source>
        <dbReference type="Pfam" id="PF07929"/>
    </source>
</evidence>
<sequence length="209" mass="24644">MAYVFKIKLEGSSKPPIWRKVKVNESLTFLELHWVIQGAFGWHNSHLHQFSPGGWNGTPVLQEDHGIEYPDQAPFSDPKTWPHGERYACSKIKLKDYFHSPKQKTTYIYDFGDDWEHTVELVEITDEKILHPVCLAGKGHTPMEDCGGIPGYYEMVEAINNRKHPEHEEFIEWVGYKKGQKWEVNEFDLEEVRERLRVVWKMKDRDDYP</sequence>
<feature type="domain" description="Plasmid pRiA4b Orf3-like" evidence="1">
    <location>
        <begin position="2"/>
        <end position="191"/>
    </location>
</feature>
<dbReference type="EMBL" id="JBHUOJ010000032">
    <property type="protein sequence ID" value="MFD2834176.1"/>
    <property type="molecule type" value="Genomic_DNA"/>
</dbReference>
<dbReference type="PANTHER" id="PTHR41878:SF1">
    <property type="entry name" value="TNPR PROTEIN"/>
    <property type="match status" value="1"/>
</dbReference>
<gene>
    <name evidence="2" type="ORF">ACFSYS_12840</name>
</gene>
<dbReference type="InterPro" id="IPR024047">
    <property type="entry name" value="MM3350-like_sf"/>
</dbReference>
<reference evidence="3" key="1">
    <citation type="journal article" date="2019" name="Int. J. Syst. Evol. Microbiol.">
        <title>The Global Catalogue of Microorganisms (GCM) 10K type strain sequencing project: providing services to taxonomists for standard genome sequencing and annotation.</title>
        <authorList>
            <consortium name="The Broad Institute Genomics Platform"/>
            <consortium name="The Broad Institute Genome Sequencing Center for Infectious Disease"/>
            <person name="Wu L."/>
            <person name="Ma J."/>
        </authorList>
    </citation>
    <scope>NUCLEOTIDE SEQUENCE [LARGE SCALE GENOMIC DNA]</scope>
    <source>
        <strain evidence="3">KCTC 52925</strain>
    </source>
</reference>
<comment type="caution">
    <text evidence="2">The sequence shown here is derived from an EMBL/GenBank/DDBJ whole genome shotgun (WGS) entry which is preliminary data.</text>
</comment>
<proteinExistence type="predicted"/>
<dbReference type="RefSeq" id="WP_251739188.1">
    <property type="nucleotide sequence ID" value="NZ_JBHUOJ010000032.1"/>
</dbReference>
<name>A0ABW5X931_9FLAO</name>
<evidence type="ECO:0000313" key="2">
    <source>
        <dbReference type="EMBL" id="MFD2834176.1"/>
    </source>
</evidence>
<dbReference type="InterPro" id="IPR012912">
    <property type="entry name" value="Plasmid_pRiA4b_Orf3-like"/>
</dbReference>